<dbReference type="RefSeq" id="WP_259840666.1">
    <property type="nucleotide sequence ID" value="NZ_JAOAMU010000007.1"/>
</dbReference>
<evidence type="ECO:0000259" key="8">
    <source>
        <dbReference type="Pfam" id="PF16822"/>
    </source>
</evidence>
<proteinExistence type="predicted"/>
<evidence type="ECO:0000256" key="1">
    <source>
        <dbReference type="ARBA" id="ARBA00004418"/>
    </source>
</evidence>
<dbReference type="Pfam" id="PF16822">
    <property type="entry name" value="ALGX"/>
    <property type="match status" value="1"/>
</dbReference>
<dbReference type="EMBL" id="JAOAMU010000007">
    <property type="protein sequence ID" value="MCT2564061.1"/>
    <property type="molecule type" value="Genomic_DNA"/>
</dbReference>
<evidence type="ECO:0000256" key="6">
    <source>
        <dbReference type="ARBA" id="ARBA00022841"/>
    </source>
</evidence>
<evidence type="ECO:0000313" key="10">
    <source>
        <dbReference type="Proteomes" id="UP001525566"/>
    </source>
</evidence>
<dbReference type="SUPFAM" id="SSF52266">
    <property type="entry name" value="SGNH hydrolase"/>
    <property type="match status" value="1"/>
</dbReference>
<comment type="subcellular location">
    <subcellularLocation>
        <location evidence="1">Periplasm</location>
    </subcellularLocation>
</comment>
<keyword evidence="6" id="KW-0016">Alginate biosynthesis</keyword>
<evidence type="ECO:0000256" key="7">
    <source>
        <dbReference type="SAM" id="Phobius"/>
    </source>
</evidence>
<name>A0ABT2IYZ4_9FLAO</name>
<feature type="domain" description="AlgX/AlgJ SGNH hydrolase-like" evidence="8">
    <location>
        <begin position="223"/>
        <end position="351"/>
    </location>
</feature>
<organism evidence="9 10">
    <name type="scientific">Chryseobacterium herbae</name>
    <dbReference type="NCBI Taxonomy" id="2976476"/>
    <lineage>
        <taxon>Bacteria</taxon>
        <taxon>Pseudomonadati</taxon>
        <taxon>Bacteroidota</taxon>
        <taxon>Flavobacteriia</taxon>
        <taxon>Flavobacteriales</taxon>
        <taxon>Weeksellaceae</taxon>
        <taxon>Chryseobacterium group</taxon>
        <taxon>Chryseobacterium</taxon>
    </lineage>
</organism>
<protein>
    <recommendedName>
        <fullName evidence="8">AlgX/AlgJ SGNH hydrolase-like domain-containing protein</fullName>
    </recommendedName>
</protein>
<keyword evidence="10" id="KW-1185">Reference proteome</keyword>
<evidence type="ECO:0000256" key="3">
    <source>
        <dbReference type="ARBA" id="ARBA00022679"/>
    </source>
</evidence>
<reference evidence="9 10" key="1">
    <citation type="submission" date="2022-09" db="EMBL/GenBank/DDBJ databases">
        <title>Chryseobacterium oleae sp.nov., isolated from the inter-root soil of Pyrola calliantha H. Andr. in Tibet.</title>
        <authorList>
            <person name="Li Z."/>
        </authorList>
    </citation>
    <scope>NUCLEOTIDE SEQUENCE [LARGE SCALE GENOMIC DNA]</scope>
    <source>
        <strain evidence="10">pc1-10</strain>
    </source>
</reference>
<evidence type="ECO:0000256" key="2">
    <source>
        <dbReference type="ARBA" id="ARBA00005182"/>
    </source>
</evidence>
<evidence type="ECO:0000256" key="4">
    <source>
        <dbReference type="ARBA" id="ARBA00022729"/>
    </source>
</evidence>
<sequence>MKQLIYSVAKFVIPYFIIFFISVAFYPLHKGDLLRLAYIPDLYPNYRKNLDKEITAPEKKYVTLSENPQNKSFKVLTIGDSFSEFGPLGYNNYIAQEASTLHIDRHFSKNPFQTLSEFVDDGFFDEYKIEYVVLESVEREIVERVLPTAPIEKTTLTEINKELNQKKTAVHGAKEEQKGPSHTFFSNQSLSFLLNAGAFLSGKKHIKNVYSYPMTNDQLFSNGSNRLLFYDDDYNALTANNNEGSIQLLNHALNTLSDKLSKKNIKLIVLIAPDKYDLYYNFIKDKNDLINPVFFSLMQKQEKKYIYIESKKILTEKINSGIKDIYYYDDTHWTPKANKIMADEILLRIKNNGQ</sequence>
<dbReference type="InterPro" id="IPR031811">
    <property type="entry name" value="ALGX/ALGJ_SGNH-like"/>
</dbReference>
<comment type="pathway">
    <text evidence="2">Glycan biosynthesis; alginate biosynthesis.</text>
</comment>
<gene>
    <name evidence="9" type="ORF">N0B48_19385</name>
</gene>
<keyword evidence="4" id="KW-0732">Signal</keyword>
<evidence type="ECO:0000256" key="5">
    <source>
        <dbReference type="ARBA" id="ARBA00022764"/>
    </source>
</evidence>
<keyword evidence="7" id="KW-1133">Transmembrane helix</keyword>
<dbReference type="Proteomes" id="UP001525566">
    <property type="component" value="Unassembled WGS sequence"/>
</dbReference>
<comment type="caution">
    <text evidence="9">The sequence shown here is derived from an EMBL/GenBank/DDBJ whole genome shotgun (WGS) entry which is preliminary data.</text>
</comment>
<accession>A0ABT2IYZ4</accession>
<evidence type="ECO:0000313" key="9">
    <source>
        <dbReference type="EMBL" id="MCT2564061.1"/>
    </source>
</evidence>
<keyword evidence="5" id="KW-0574">Periplasm</keyword>
<keyword evidence="7" id="KW-0472">Membrane</keyword>
<feature type="transmembrane region" description="Helical" evidence="7">
    <location>
        <begin position="12"/>
        <end position="29"/>
    </location>
</feature>
<keyword evidence="3" id="KW-0808">Transferase</keyword>
<keyword evidence="7" id="KW-0812">Transmembrane</keyword>